<proteinExistence type="predicted"/>
<gene>
    <name evidence="1" type="ORF">PanWU01x14_116620</name>
</gene>
<reference evidence="2" key="1">
    <citation type="submission" date="2016-06" db="EMBL/GenBank/DDBJ databases">
        <title>Parallel loss of symbiosis genes in relatives of nitrogen-fixing non-legume Parasponia.</title>
        <authorList>
            <person name="Van Velzen R."/>
            <person name="Holmer R."/>
            <person name="Bu F."/>
            <person name="Rutten L."/>
            <person name="Van Zeijl A."/>
            <person name="Liu W."/>
            <person name="Santuari L."/>
            <person name="Cao Q."/>
            <person name="Sharma T."/>
            <person name="Shen D."/>
            <person name="Roswanjaya Y."/>
            <person name="Wardhani T."/>
            <person name="Kalhor M.S."/>
            <person name="Jansen J."/>
            <person name="Van den Hoogen J."/>
            <person name="Gungor B."/>
            <person name="Hartog M."/>
            <person name="Hontelez J."/>
            <person name="Verver J."/>
            <person name="Yang W.-C."/>
            <person name="Schijlen E."/>
            <person name="Repin R."/>
            <person name="Schilthuizen M."/>
            <person name="Schranz E."/>
            <person name="Heidstra R."/>
            <person name="Miyata K."/>
            <person name="Fedorova E."/>
            <person name="Kohlen W."/>
            <person name="Bisseling T."/>
            <person name="Smit S."/>
            <person name="Geurts R."/>
        </authorList>
    </citation>
    <scope>NUCLEOTIDE SEQUENCE [LARGE SCALE GENOMIC DNA]</scope>
    <source>
        <strain evidence="2">cv. WU1-14</strain>
    </source>
</reference>
<comment type="caution">
    <text evidence="1">The sequence shown here is derived from an EMBL/GenBank/DDBJ whole genome shotgun (WGS) entry which is preliminary data.</text>
</comment>
<evidence type="ECO:0000313" key="2">
    <source>
        <dbReference type="Proteomes" id="UP000237105"/>
    </source>
</evidence>
<accession>A0A2P5CWS9</accession>
<dbReference type="AlphaFoldDB" id="A0A2P5CWS9"/>
<protein>
    <submittedName>
        <fullName evidence="1">Uncharacterized protein</fullName>
    </submittedName>
</protein>
<name>A0A2P5CWS9_PARAD</name>
<evidence type="ECO:0000313" key="1">
    <source>
        <dbReference type="EMBL" id="PON65499.1"/>
    </source>
</evidence>
<keyword evidence="2" id="KW-1185">Reference proteome</keyword>
<sequence length="141" mass="15378">MYSVVLGKGVEVAERGRAGRLEGGESGSEYLATSQRVTWQTTFLSSPKPRGQSWEVAPSSAKVKVGQEAAKSEGSMGMGEHFNGYDRCIPLSGLESGSKDKPSTLTRDLILLEENKKAQLTEEIRVEIVKPINIFFPEAVF</sequence>
<dbReference type="EMBL" id="JXTB01000087">
    <property type="protein sequence ID" value="PON65499.1"/>
    <property type="molecule type" value="Genomic_DNA"/>
</dbReference>
<dbReference type="Proteomes" id="UP000237105">
    <property type="component" value="Unassembled WGS sequence"/>
</dbReference>
<organism evidence="1 2">
    <name type="scientific">Parasponia andersonii</name>
    <name type="common">Sponia andersonii</name>
    <dbReference type="NCBI Taxonomy" id="3476"/>
    <lineage>
        <taxon>Eukaryota</taxon>
        <taxon>Viridiplantae</taxon>
        <taxon>Streptophyta</taxon>
        <taxon>Embryophyta</taxon>
        <taxon>Tracheophyta</taxon>
        <taxon>Spermatophyta</taxon>
        <taxon>Magnoliopsida</taxon>
        <taxon>eudicotyledons</taxon>
        <taxon>Gunneridae</taxon>
        <taxon>Pentapetalae</taxon>
        <taxon>rosids</taxon>
        <taxon>fabids</taxon>
        <taxon>Rosales</taxon>
        <taxon>Cannabaceae</taxon>
        <taxon>Parasponia</taxon>
    </lineage>
</organism>